<gene>
    <name evidence="2" type="ORF">FM119_12220</name>
</gene>
<sequence>MNHYIYLARHGEQQDAEHGLSDGPLSARGRRQAALLADRLSGVPMDVAHFSPLQPASETAEVFATRLPALRLEPSALLFDTIPSGPSDGMPPAYEPFFGSVTEAEIEAGSAQMADAVAEYLAPRRGECHELLITHNSVVSWLVREALGAPAWRWMSLTQAHCALTVIAQRPGRPWTLLSYNDLGHIPVEDRTGLAGALAL</sequence>
<keyword evidence="1" id="KW-0378">Hydrolase</keyword>
<evidence type="ECO:0000313" key="2">
    <source>
        <dbReference type="EMBL" id="SJN40796.1"/>
    </source>
</evidence>
<proteinExistence type="predicted"/>
<dbReference type="PANTHER" id="PTHR20935">
    <property type="entry name" value="PHOSPHOGLYCERATE MUTASE-RELATED"/>
    <property type="match status" value="1"/>
</dbReference>
<evidence type="ECO:0000313" key="3">
    <source>
        <dbReference type="Proteomes" id="UP000196778"/>
    </source>
</evidence>
<accession>A0A1R4K934</accession>
<dbReference type="OrthoDB" id="9800841at2"/>
<dbReference type="SUPFAM" id="SSF53254">
    <property type="entry name" value="Phosphoglycerate mutase-like"/>
    <property type="match status" value="1"/>
</dbReference>
<organism evidence="2 3">
    <name type="scientific">Mycetocola reblochoni REB411</name>
    <dbReference type="NCBI Taxonomy" id="1255698"/>
    <lineage>
        <taxon>Bacteria</taxon>
        <taxon>Bacillati</taxon>
        <taxon>Actinomycetota</taxon>
        <taxon>Actinomycetes</taxon>
        <taxon>Micrococcales</taxon>
        <taxon>Microbacteriaceae</taxon>
        <taxon>Mycetocola</taxon>
    </lineage>
</organism>
<protein>
    <submittedName>
        <fullName evidence="2">Putative phosphoglycerate mutase</fullName>
    </submittedName>
</protein>
<dbReference type="EMBL" id="FUKR01000071">
    <property type="protein sequence ID" value="SJN40796.1"/>
    <property type="molecule type" value="Genomic_DNA"/>
</dbReference>
<dbReference type="GO" id="GO:0016787">
    <property type="term" value="F:hydrolase activity"/>
    <property type="evidence" value="ECO:0007669"/>
    <property type="project" value="UniProtKB-KW"/>
</dbReference>
<dbReference type="Proteomes" id="UP000196778">
    <property type="component" value="Unassembled WGS sequence"/>
</dbReference>
<keyword evidence="3" id="KW-1185">Reference proteome</keyword>
<dbReference type="InterPro" id="IPR029033">
    <property type="entry name" value="His_PPase_superfam"/>
</dbReference>
<evidence type="ECO:0000256" key="1">
    <source>
        <dbReference type="ARBA" id="ARBA00022801"/>
    </source>
</evidence>
<dbReference type="InterPro" id="IPR013078">
    <property type="entry name" value="His_Pase_superF_clade-1"/>
</dbReference>
<name>A0A1R4K934_9MICO</name>
<dbReference type="Pfam" id="PF00300">
    <property type="entry name" value="His_Phos_1"/>
    <property type="match status" value="2"/>
</dbReference>
<dbReference type="RefSeq" id="WP_087138439.1">
    <property type="nucleotide sequence ID" value="NZ_FUKR01000071.1"/>
</dbReference>
<dbReference type="Gene3D" id="3.40.50.1240">
    <property type="entry name" value="Phosphoglycerate mutase-like"/>
    <property type="match status" value="1"/>
</dbReference>
<dbReference type="AlphaFoldDB" id="A0A1R4K934"/>
<dbReference type="SMART" id="SM00855">
    <property type="entry name" value="PGAM"/>
    <property type="match status" value="1"/>
</dbReference>
<dbReference type="InterPro" id="IPR051021">
    <property type="entry name" value="Mito_Ser/Thr_phosphatase"/>
</dbReference>
<reference evidence="3" key="1">
    <citation type="submission" date="2017-02" db="EMBL/GenBank/DDBJ databases">
        <authorList>
            <person name="Dridi B."/>
        </authorList>
    </citation>
    <scope>NUCLEOTIDE SEQUENCE [LARGE SCALE GENOMIC DNA]</scope>
    <source>
        <strain evidence="3">EB411</strain>
    </source>
</reference>
<dbReference type="CDD" id="cd07067">
    <property type="entry name" value="HP_PGM_like"/>
    <property type="match status" value="1"/>
</dbReference>
<dbReference type="PANTHER" id="PTHR20935:SF0">
    <property type="entry name" value="SERINE_THREONINE-PROTEIN PHOSPHATASE PGAM5, MITOCHONDRIAL"/>
    <property type="match status" value="1"/>
</dbReference>